<evidence type="ECO:0000256" key="1">
    <source>
        <dbReference type="SAM" id="MobiDB-lite"/>
    </source>
</evidence>
<evidence type="ECO:0000313" key="2">
    <source>
        <dbReference type="EMBL" id="TKA80747.1"/>
    </source>
</evidence>
<sequence length="155" mass="17953">MANLHRFFLTPTYHHFQQLNTIAILRPGGQPNCNEPTPSHHSDRHTIPNNHPSPHHPTETCKYTKGYTFTCDHKQKPKYLQACNAYDTAMMHALHRREPRSPRCAPPRSVWFQFKCRLCTPYADTGANARPALREGPIQGKVNRPERMGWMRRDG</sequence>
<organism evidence="2 3">
    <name type="scientific">Friedmanniomyces simplex</name>
    <dbReference type="NCBI Taxonomy" id="329884"/>
    <lineage>
        <taxon>Eukaryota</taxon>
        <taxon>Fungi</taxon>
        <taxon>Dikarya</taxon>
        <taxon>Ascomycota</taxon>
        <taxon>Pezizomycotina</taxon>
        <taxon>Dothideomycetes</taxon>
        <taxon>Dothideomycetidae</taxon>
        <taxon>Mycosphaerellales</taxon>
        <taxon>Teratosphaeriaceae</taxon>
        <taxon>Friedmanniomyces</taxon>
    </lineage>
</organism>
<evidence type="ECO:0000313" key="3">
    <source>
        <dbReference type="Proteomes" id="UP000309340"/>
    </source>
</evidence>
<proteinExistence type="predicted"/>
<accession>A0A4U0XVI1</accession>
<keyword evidence="3" id="KW-1185">Reference proteome</keyword>
<gene>
    <name evidence="2" type="ORF">B0A55_02682</name>
</gene>
<comment type="caution">
    <text evidence="2">The sequence shown here is derived from an EMBL/GenBank/DDBJ whole genome shotgun (WGS) entry which is preliminary data.</text>
</comment>
<reference evidence="2 3" key="1">
    <citation type="submission" date="2017-03" db="EMBL/GenBank/DDBJ databases">
        <title>Genomes of endolithic fungi from Antarctica.</title>
        <authorList>
            <person name="Coleine C."/>
            <person name="Masonjones S."/>
            <person name="Stajich J.E."/>
        </authorList>
    </citation>
    <scope>NUCLEOTIDE SEQUENCE [LARGE SCALE GENOMIC DNA]</scope>
    <source>
        <strain evidence="2 3">CCFEE 5184</strain>
    </source>
</reference>
<dbReference type="Proteomes" id="UP000309340">
    <property type="component" value="Unassembled WGS sequence"/>
</dbReference>
<protein>
    <submittedName>
        <fullName evidence="2">Uncharacterized protein</fullName>
    </submittedName>
</protein>
<dbReference type="EMBL" id="NAJQ01000064">
    <property type="protein sequence ID" value="TKA80747.1"/>
    <property type="molecule type" value="Genomic_DNA"/>
</dbReference>
<feature type="region of interest" description="Disordered" evidence="1">
    <location>
        <begin position="28"/>
        <end position="57"/>
    </location>
</feature>
<dbReference type="AlphaFoldDB" id="A0A4U0XVI1"/>
<name>A0A4U0XVI1_9PEZI</name>